<proteinExistence type="predicted"/>
<evidence type="ECO:0000313" key="1">
    <source>
        <dbReference type="EMBL" id="OTF83356.1"/>
    </source>
</evidence>
<comment type="caution">
    <text evidence="1">The sequence shown here is derived from an EMBL/GenBank/DDBJ whole genome shotgun (WGS) entry which is preliminary data.</text>
</comment>
<reference evidence="1 2" key="1">
    <citation type="submission" date="2017-03" db="EMBL/GenBank/DDBJ databases">
        <title>Genome Survey of Euroglyphus maynei.</title>
        <authorList>
            <person name="Arlian L.G."/>
            <person name="Morgan M.S."/>
            <person name="Rider S.D."/>
        </authorList>
    </citation>
    <scope>NUCLEOTIDE SEQUENCE [LARGE SCALE GENOMIC DNA]</scope>
    <source>
        <strain evidence="1">Arlian Lab</strain>
        <tissue evidence="1">Whole body</tissue>
    </source>
</reference>
<sequence>MYHVQQEQNSPKGVSPKVSIYRVDPKVLVNLLEEISIAFGVKTNHWLKGLEKYTMNIWSSFATNG</sequence>
<accession>A0A1Y3BUW3</accession>
<dbReference type="EMBL" id="MUJZ01004065">
    <property type="protein sequence ID" value="OTF83356.1"/>
    <property type="molecule type" value="Genomic_DNA"/>
</dbReference>
<protein>
    <submittedName>
        <fullName evidence="1">Uncharacterized protein</fullName>
    </submittedName>
</protein>
<dbReference type="Proteomes" id="UP000194236">
    <property type="component" value="Unassembled WGS sequence"/>
</dbReference>
<organism evidence="1 2">
    <name type="scientific">Euroglyphus maynei</name>
    <name type="common">Mayne's house dust mite</name>
    <dbReference type="NCBI Taxonomy" id="6958"/>
    <lineage>
        <taxon>Eukaryota</taxon>
        <taxon>Metazoa</taxon>
        <taxon>Ecdysozoa</taxon>
        <taxon>Arthropoda</taxon>
        <taxon>Chelicerata</taxon>
        <taxon>Arachnida</taxon>
        <taxon>Acari</taxon>
        <taxon>Acariformes</taxon>
        <taxon>Sarcoptiformes</taxon>
        <taxon>Astigmata</taxon>
        <taxon>Psoroptidia</taxon>
        <taxon>Analgoidea</taxon>
        <taxon>Pyroglyphidae</taxon>
        <taxon>Pyroglyphinae</taxon>
        <taxon>Euroglyphus</taxon>
    </lineage>
</organism>
<keyword evidence="2" id="KW-1185">Reference proteome</keyword>
<dbReference type="AlphaFoldDB" id="A0A1Y3BUW3"/>
<gene>
    <name evidence="1" type="ORF">BLA29_014191</name>
</gene>
<evidence type="ECO:0000313" key="2">
    <source>
        <dbReference type="Proteomes" id="UP000194236"/>
    </source>
</evidence>
<name>A0A1Y3BUW3_EURMA</name>